<keyword evidence="4" id="KW-1185">Reference proteome</keyword>
<name>A0ABX5E1I2_NONUL</name>
<evidence type="ECO:0000313" key="4">
    <source>
        <dbReference type="Proteomes" id="UP000239997"/>
    </source>
</evidence>
<gene>
    <name evidence="3" type="ORF">LY02_02915</name>
</gene>
<dbReference type="Pfam" id="PF15643">
    <property type="entry name" value="Tox-PL-2"/>
    <property type="match status" value="1"/>
</dbReference>
<dbReference type="Gene3D" id="2.180.10.10">
    <property type="entry name" value="RHS repeat-associated core"/>
    <property type="match status" value="1"/>
</dbReference>
<reference evidence="3 4" key="1">
    <citation type="submission" date="2018-03" db="EMBL/GenBank/DDBJ databases">
        <title>Genomic Encyclopedia of Archaeal and Bacterial Type Strains, Phase II (KMG-II): from individual species to whole genera.</title>
        <authorList>
            <person name="Goeker M."/>
        </authorList>
    </citation>
    <scope>NUCLEOTIDE SEQUENCE [LARGE SCALE GENOMIC DNA]</scope>
    <source>
        <strain evidence="3 4">DSM 22727</strain>
    </source>
</reference>
<accession>A0ABX5E1I2</accession>
<comment type="caution">
    <text evidence="3">The sequence shown here is derived from an EMBL/GenBank/DDBJ whole genome shotgun (WGS) entry which is preliminary data.</text>
</comment>
<evidence type="ECO:0000313" key="3">
    <source>
        <dbReference type="EMBL" id="PRX09135.1"/>
    </source>
</evidence>
<sequence length="354" mass="40431">MLLNNRHGSVDSDSYRYGFQGQERDDEVKGDGNSYNYRYRMHDSRIGRFFAVDPLSVKYSYNSPYAFSENSVIDAVELEGMELKIVSYEIGFHQNGDSYIKKINSVEIWPDYHLEGRYGGKYMNLAMTVHRTIVNGQIQQEYTTMEPADYGDYDPRLRGLKASAGYDYTNYFTESIRKQDDSQFATNYRDGYFSPLDQVFIEQAIWNRNNQAPDARYTQQEIADVSELANVFPLVRTGGLNGAGLYSKCIDFSKDFMKKLSKNLKSSGYSVKRYSIDIGDGGLLGTKTQRVADNGYHEFIEVTKNGKTVIYDNLHVNGISKKDYIDELNGFSREGVVTGEKLLEEGGEYLKEIE</sequence>
<dbReference type="NCBIfam" id="TIGR03696">
    <property type="entry name" value="Rhs_assc_core"/>
    <property type="match status" value="1"/>
</dbReference>
<organism evidence="3 4">
    <name type="scientific">Nonlabens ulvanivorans</name>
    <name type="common">Persicivirga ulvanivorans</name>
    <dbReference type="NCBI Taxonomy" id="906888"/>
    <lineage>
        <taxon>Bacteria</taxon>
        <taxon>Pseudomonadati</taxon>
        <taxon>Bacteroidota</taxon>
        <taxon>Flavobacteriia</taxon>
        <taxon>Flavobacteriales</taxon>
        <taxon>Flavobacteriaceae</taxon>
        <taxon>Nonlabens</taxon>
    </lineage>
</organism>
<feature type="region of interest" description="Disordered" evidence="1">
    <location>
        <begin position="1"/>
        <end position="31"/>
    </location>
</feature>
<evidence type="ECO:0000256" key="1">
    <source>
        <dbReference type="SAM" id="MobiDB-lite"/>
    </source>
</evidence>
<protein>
    <submittedName>
        <fullName evidence="3">RHS repeat-associated protein</fullName>
    </submittedName>
</protein>
<dbReference type="EMBL" id="PVNA01000023">
    <property type="protein sequence ID" value="PRX09135.1"/>
    <property type="molecule type" value="Genomic_DNA"/>
</dbReference>
<evidence type="ECO:0000259" key="2">
    <source>
        <dbReference type="Pfam" id="PF15643"/>
    </source>
</evidence>
<dbReference type="InterPro" id="IPR022385">
    <property type="entry name" value="Rhs_assc_core"/>
</dbReference>
<dbReference type="InterPro" id="IPR028910">
    <property type="entry name" value="Tox-PL-2_dom"/>
</dbReference>
<proteinExistence type="predicted"/>
<dbReference type="Proteomes" id="UP000239997">
    <property type="component" value="Unassembled WGS sequence"/>
</dbReference>
<feature type="domain" description="Tox-PL-2" evidence="2">
    <location>
        <begin position="286"/>
        <end position="328"/>
    </location>
</feature>